<feature type="domain" description="DUF2281" evidence="1">
    <location>
        <begin position="7"/>
        <end position="47"/>
    </location>
</feature>
<evidence type="ECO:0000259" key="1">
    <source>
        <dbReference type="Pfam" id="PF10047"/>
    </source>
</evidence>
<dbReference type="EMBL" id="CP001230">
    <property type="protein sequence ID" value="ACO04080.1"/>
    <property type="molecule type" value="Genomic_DNA"/>
</dbReference>
<dbReference type="STRING" id="123214.PERMA_1626"/>
<accession>C0QRU6</accession>
<protein>
    <recommendedName>
        <fullName evidence="1">DUF2281 domain-containing protein</fullName>
    </recommendedName>
</protein>
<organism evidence="2 3">
    <name type="scientific">Persephonella marina (strain DSM 14350 / EX-H1)</name>
    <dbReference type="NCBI Taxonomy" id="123214"/>
    <lineage>
        <taxon>Bacteria</taxon>
        <taxon>Pseudomonadati</taxon>
        <taxon>Aquificota</taxon>
        <taxon>Aquificia</taxon>
        <taxon>Aquificales</taxon>
        <taxon>Hydrogenothermaceae</taxon>
        <taxon>Persephonella</taxon>
    </lineage>
</organism>
<proteinExistence type="predicted"/>
<dbReference type="RefSeq" id="WP_012676318.1">
    <property type="nucleotide sequence ID" value="NC_012440.1"/>
</dbReference>
<dbReference type="HOGENOM" id="CLU_2827381_0_0_0"/>
<dbReference type="Pfam" id="PF10047">
    <property type="entry name" value="DUF2281"/>
    <property type="match status" value="1"/>
</dbReference>
<name>C0QRU6_PERMH</name>
<reference evidence="2 3" key="1">
    <citation type="journal article" date="2009" name="J. Bacteriol.">
        <title>Complete and draft genome sequences of six members of the Aquificales.</title>
        <authorList>
            <person name="Reysenbach A.L."/>
            <person name="Hamamura N."/>
            <person name="Podar M."/>
            <person name="Griffiths E."/>
            <person name="Ferreira S."/>
            <person name="Hochstein R."/>
            <person name="Heidelberg J."/>
            <person name="Johnson J."/>
            <person name="Mead D."/>
            <person name="Pohorille A."/>
            <person name="Sarmiento M."/>
            <person name="Schweighofer K."/>
            <person name="Seshadri R."/>
            <person name="Voytek M.A."/>
        </authorList>
    </citation>
    <scope>NUCLEOTIDE SEQUENCE [LARGE SCALE GENOMIC DNA]</scope>
    <source>
        <strain evidence="3">DSM 14350 / EX-H1</strain>
    </source>
</reference>
<evidence type="ECO:0000313" key="3">
    <source>
        <dbReference type="Proteomes" id="UP000001366"/>
    </source>
</evidence>
<keyword evidence="3" id="KW-1185">Reference proteome</keyword>
<dbReference type="AlphaFoldDB" id="C0QRU6"/>
<sequence>MEKKEDIYINIGILPEEARNELLNYYEYLLKKYNKNKKELLKTLLSDPKGKLPENYKFNREEAHER</sequence>
<dbReference type="Proteomes" id="UP000001366">
    <property type="component" value="Chromosome"/>
</dbReference>
<dbReference type="PaxDb" id="123214-PERMA_1626"/>
<evidence type="ECO:0000313" key="2">
    <source>
        <dbReference type="EMBL" id="ACO04080.1"/>
    </source>
</evidence>
<gene>
    <name evidence="2" type="ordered locus">PERMA_1626</name>
</gene>
<dbReference type="KEGG" id="pmx:PERMA_1626"/>
<dbReference type="InterPro" id="IPR018739">
    <property type="entry name" value="DUF2281"/>
</dbReference>